<gene>
    <name evidence="3" type="ORF">J2Z69_000717</name>
</gene>
<sequence length="243" mass="28618">MKVSEACRWLGIARATYYRWKAAVGTKHTDKAEERIRELCIRHKFRYGYRKITALLQVEQRINHKRVQRIMQREGLQCRVKLKKRKVQGQPVHPSENLLKRQIYAEAPMQKLVTDITYLPFGGKMLYFSSILDLYNGEIVAYSIADKQDTSLVLDTLNQLPEQEKMLLHSDQCSVYTSFAYQKAVKGKGITMSMSRRSLDNNHWVVDYVLTHTCSLDALNWIEQHYDIQRRKIRRTDTSLYEI</sequence>
<dbReference type="SUPFAM" id="SSF53098">
    <property type="entry name" value="Ribonuclease H-like"/>
    <property type="match status" value="1"/>
</dbReference>
<dbReference type="Gene3D" id="3.30.420.10">
    <property type="entry name" value="Ribonuclease H-like superfamily/Ribonuclease H"/>
    <property type="match status" value="1"/>
</dbReference>
<dbReference type="InterPro" id="IPR050900">
    <property type="entry name" value="Transposase_IS3/IS150/IS904"/>
</dbReference>
<name>A0ABS4JDA5_9BACL</name>
<accession>A0ABS4JDA5</accession>
<dbReference type="EMBL" id="JAGGLD010000001">
    <property type="protein sequence ID" value="MBP1999698.1"/>
    <property type="molecule type" value="Genomic_DNA"/>
</dbReference>
<comment type="function">
    <text evidence="1">Involved in the transposition of the insertion sequence.</text>
</comment>
<dbReference type="NCBIfam" id="NF033516">
    <property type="entry name" value="transpos_IS3"/>
    <property type="match status" value="1"/>
</dbReference>
<evidence type="ECO:0000313" key="3">
    <source>
        <dbReference type="EMBL" id="MBP1999698.1"/>
    </source>
</evidence>
<dbReference type="PANTHER" id="PTHR46889:SF4">
    <property type="entry name" value="TRANSPOSASE INSO FOR INSERTION SEQUENCE ELEMENT IS911B-RELATED"/>
    <property type="match status" value="1"/>
</dbReference>
<dbReference type="PANTHER" id="PTHR46889">
    <property type="entry name" value="TRANSPOSASE INSF FOR INSERTION SEQUENCE IS3B-RELATED"/>
    <property type="match status" value="1"/>
</dbReference>
<dbReference type="PROSITE" id="PS50994">
    <property type="entry name" value="INTEGRASE"/>
    <property type="match status" value="1"/>
</dbReference>
<dbReference type="InterPro" id="IPR012337">
    <property type="entry name" value="RNaseH-like_sf"/>
</dbReference>
<dbReference type="InterPro" id="IPR036397">
    <property type="entry name" value="RNaseH_sf"/>
</dbReference>
<dbReference type="Pfam" id="PF13276">
    <property type="entry name" value="HTH_21"/>
    <property type="match status" value="1"/>
</dbReference>
<dbReference type="InterPro" id="IPR025948">
    <property type="entry name" value="HTH-like_dom"/>
</dbReference>
<comment type="caution">
    <text evidence="3">The sequence shown here is derived from an EMBL/GenBank/DDBJ whole genome shotgun (WGS) entry which is preliminary data.</text>
</comment>
<proteinExistence type="predicted"/>
<evidence type="ECO:0000256" key="1">
    <source>
        <dbReference type="ARBA" id="ARBA00002286"/>
    </source>
</evidence>
<organism evidence="3 4">
    <name type="scientific">Paenibacillus shirakamiensis</name>
    <dbReference type="NCBI Taxonomy" id="1265935"/>
    <lineage>
        <taxon>Bacteria</taxon>
        <taxon>Bacillati</taxon>
        <taxon>Bacillota</taxon>
        <taxon>Bacilli</taxon>
        <taxon>Bacillales</taxon>
        <taxon>Paenibacillaceae</taxon>
        <taxon>Paenibacillus</taxon>
    </lineage>
</organism>
<dbReference type="InterPro" id="IPR048020">
    <property type="entry name" value="Transpos_IS3"/>
</dbReference>
<dbReference type="Pfam" id="PF00665">
    <property type="entry name" value="rve"/>
    <property type="match status" value="1"/>
</dbReference>
<dbReference type="Proteomes" id="UP001519288">
    <property type="component" value="Unassembled WGS sequence"/>
</dbReference>
<reference evidence="3 4" key="1">
    <citation type="submission" date="2021-03" db="EMBL/GenBank/DDBJ databases">
        <title>Genomic Encyclopedia of Type Strains, Phase IV (KMG-IV): sequencing the most valuable type-strain genomes for metagenomic binning, comparative biology and taxonomic classification.</title>
        <authorList>
            <person name="Goeker M."/>
        </authorList>
    </citation>
    <scope>NUCLEOTIDE SEQUENCE [LARGE SCALE GENOMIC DNA]</scope>
    <source>
        <strain evidence="3 4">DSM 26806</strain>
    </source>
</reference>
<protein>
    <submittedName>
        <fullName evidence="3">Transposase InsO family protein</fullName>
    </submittedName>
</protein>
<evidence type="ECO:0000259" key="2">
    <source>
        <dbReference type="PROSITE" id="PS50994"/>
    </source>
</evidence>
<keyword evidence="4" id="KW-1185">Reference proteome</keyword>
<feature type="domain" description="Integrase catalytic" evidence="2">
    <location>
        <begin position="104"/>
        <end position="196"/>
    </location>
</feature>
<dbReference type="InterPro" id="IPR001584">
    <property type="entry name" value="Integrase_cat-core"/>
</dbReference>
<evidence type="ECO:0000313" key="4">
    <source>
        <dbReference type="Proteomes" id="UP001519288"/>
    </source>
</evidence>